<accession>A0A8J2YPL6</accession>
<dbReference type="RefSeq" id="WP_189041586.1">
    <property type="nucleotide sequence ID" value="NZ_BMJQ01000001.1"/>
</dbReference>
<protein>
    <recommendedName>
        <fullName evidence="4">MFS transporter</fullName>
    </recommendedName>
</protein>
<dbReference type="InterPro" id="IPR036259">
    <property type="entry name" value="MFS_trans_sf"/>
</dbReference>
<name>A0A8J2YPL6_9PROT</name>
<dbReference type="Gene3D" id="1.20.1250.20">
    <property type="entry name" value="MFS general substrate transporter like domains"/>
    <property type="match status" value="1"/>
</dbReference>
<gene>
    <name evidence="2" type="ORF">GCM10011611_02430</name>
</gene>
<organism evidence="2 3">
    <name type="scientific">Aliidongia dinghuensis</name>
    <dbReference type="NCBI Taxonomy" id="1867774"/>
    <lineage>
        <taxon>Bacteria</taxon>
        <taxon>Pseudomonadati</taxon>
        <taxon>Pseudomonadota</taxon>
        <taxon>Alphaproteobacteria</taxon>
        <taxon>Rhodospirillales</taxon>
        <taxon>Dongiaceae</taxon>
        <taxon>Aliidongia</taxon>
    </lineage>
</organism>
<dbReference type="EMBL" id="BMJQ01000001">
    <property type="protein sequence ID" value="GGF00339.1"/>
    <property type="molecule type" value="Genomic_DNA"/>
</dbReference>
<feature type="transmembrane region" description="Helical" evidence="1">
    <location>
        <begin position="169"/>
        <end position="188"/>
    </location>
</feature>
<reference evidence="2" key="2">
    <citation type="submission" date="2020-09" db="EMBL/GenBank/DDBJ databases">
        <authorList>
            <person name="Sun Q."/>
            <person name="Zhou Y."/>
        </authorList>
    </citation>
    <scope>NUCLEOTIDE SEQUENCE</scope>
    <source>
        <strain evidence="2">CGMCC 1.15725</strain>
    </source>
</reference>
<keyword evidence="3" id="KW-1185">Reference proteome</keyword>
<dbReference type="SUPFAM" id="SSF103473">
    <property type="entry name" value="MFS general substrate transporter"/>
    <property type="match status" value="1"/>
</dbReference>
<comment type="caution">
    <text evidence="2">The sequence shown here is derived from an EMBL/GenBank/DDBJ whole genome shotgun (WGS) entry which is preliminary data.</text>
</comment>
<evidence type="ECO:0000313" key="3">
    <source>
        <dbReference type="Proteomes" id="UP000646365"/>
    </source>
</evidence>
<reference evidence="2" key="1">
    <citation type="journal article" date="2014" name="Int. J. Syst. Evol. Microbiol.">
        <title>Complete genome sequence of Corynebacterium casei LMG S-19264T (=DSM 44701T), isolated from a smear-ripened cheese.</title>
        <authorList>
            <consortium name="US DOE Joint Genome Institute (JGI-PGF)"/>
            <person name="Walter F."/>
            <person name="Albersmeier A."/>
            <person name="Kalinowski J."/>
            <person name="Ruckert C."/>
        </authorList>
    </citation>
    <scope>NUCLEOTIDE SEQUENCE</scope>
    <source>
        <strain evidence="2">CGMCC 1.15725</strain>
    </source>
</reference>
<keyword evidence="1" id="KW-0472">Membrane</keyword>
<proteinExistence type="predicted"/>
<evidence type="ECO:0000313" key="2">
    <source>
        <dbReference type="EMBL" id="GGF00339.1"/>
    </source>
</evidence>
<dbReference type="Proteomes" id="UP000646365">
    <property type="component" value="Unassembled WGS sequence"/>
</dbReference>
<evidence type="ECO:0008006" key="4">
    <source>
        <dbReference type="Google" id="ProtNLM"/>
    </source>
</evidence>
<evidence type="ECO:0000256" key="1">
    <source>
        <dbReference type="SAM" id="Phobius"/>
    </source>
</evidence>
<keyword evidence="1" id="KW-1133">Transmembrane helix</keyword>
<feature type="transmembrane region" description="Helical" evidence="1">
    <location>
        <begin position="42"/>
        <end position="64"/>
    </location>
</feature>
<keyword evidence="1" id="KW-0812">Transmembrane</keyword>
<feature type="transmembrane region" description="Helical" evidence="1">
    <location>
        <begin position="85"/>
        <end position="108"/>
    </location>
</feature>
<dbReference type="AlphaFoldDB" id="A0A8J2YPL6"/>
<sequence length="199" mass="20103">MRPQGELAETPDTTRTLALLPITFAAAARVSGTTSAHLPRLLTVYGVAPTTAVAAAALVGPAQVAARIAEFSLLRRVSPLTSARLAVGLPPVAVACLAAFGAPAAMVFRLLHGAGNGMVTIARGTLPLAMFGPNGYGLRTRLLAAPSRVTQAVAPLLFGWVLESGGPQAALALSSGLCVLGLLALSALRRNPPIQAAAS</sequence>